<feature type="active site" description="Acyl-ester intermediate" evidence="3">
    <location>
        <position position="190"/>
    </location>
</feature>
<dbReference type="SUPFAM" id="SSF75304">
    <property type="entry name" value="Amidase signature (AS) enzymes"/>
    <property type="match status" value="1"/>
</dbReference>
<dbReference type="PANTHER" id="PTHR46072">
    <property type="entry name" value="AMIDASE-RELATED-RELATED"/>
    <property type="match status" value="1"/>
</dbReference>
<feature type="active site" description="Charge relay system" evidence="3">
    <location>
        <position position="91"/>
    </location>
</feature>
<evidence type="ECO:0000313" key="6">
    <source>
        <dbReference type="Proteomes" id="UP000070444"/>
    </source>
</evidence>
<evidence type="ECO:0000256" key="1">
    <source>
        <dbReference type="ARBA" id="ARBA00009199"/>
    </source>
</evidence>
<keyword evidence="6" id="KW-1185">Reference proteome</keyword>
<evidence type="ECO:0000256" key="3">
    <source>
        <dbReference type="PIRSR" id="PIRSR001221-1"/>
    </source>
</evidence>
<organism evidence="5 6">
    <name type="scientific">Conidiobolus coronatus (strain ATCC 28846 / CBS 209.66 / NRRL 28638)</name>
    <name type="common">Delacroixia coronata</name>
    <dbReference type="NCBI Taxonomy" id="796925"/>
    <lineage>
        <taxon>Eukaryota</taxon>
        <taxon>Fungi</taxon>
        <taxon>Fungi incertae sedis</taxon>
        <taxon>Zoopagomycota</taxon>
        <taxon>Entomophthoromycotina</taxon>
        <taxon>Entomophthoromycetes</taxon>
        <taxon>Entomophthorales</taxon>
        <taxon>Ancylistaceae</taxon>
        <taxon>Conidiobolus</taxon>
    </lineage>
</organism>
<protein>
    <submittedName>
        <fullName evidence="5">Amidase signature enzyme</fullName>
    </submittedName>
</protein>
<keyword evidence="2" id="KW-0378">Hydrolase</keyword>
<proteinExistence type="inferred from homology"/>
<dbReference type="PANTHER" id="PTHR46072:SF11">
    <property type="entry name" value="AMIDASE-RELATED"/>
    <property type="match status" value="1"/>
</dbReference>
<dbReference type="EMBL" id="KQ964497">
    <property type="protein sequence ID" value="KXN70625.1"/>
    <property type="molecule type" value="Genomic_DNA"/>
</dbReference>
<dbReference type="Proteomes" id="UP000070444">
    <property type="component" value="Unassembled WGS sequence"/>
</dbReference>
<evidence type="ECO:0000259" key="4">
    <source>
        <dbReference type="Pfam" id="PF01425"/>
    </source>
</evidence>
<comment type="similarity">
    <text evidence="1">Belongs to the amidase family.</text>
</comment>
<dbReference type="STRING" id="796925.A0A137P6K5"/>
<dbReference type="AlphaFoldDB" id="A0A137P6K5"/>
<sequence>MTNFKSIQDEIIELTALEVANKIRSREWSARQVMESILESAKQAQISTNSIVLLKDQEALEASERLDKDIEAGINFPESEYPFLGVPLSVKDYLHVAGWPTWAGYRKVGKVNQLEDAALVTILKKLGCIPYCKTNVPQLGASTECDNPVFGTTKNPYNAEFTSGGSCGGEAALIGSQGSILGIGSDYGGSLRVPASFCGVYSFKPTSGRFPTAGHFPIMSGQDSIATVTGPLGKSVDDIAAMFKYVAQSEPWKLDSECSKINYEPFELPKDRKYKIGYVVSNKLFPSTPACERAVLETVKLLRDQGHEGHEVFEYNLPGSSEAYQLCGTILISDGLKNATRFMSSSEPYTAIIKQLVTTLRIPNFIKTSLQYILSNVFGQTTFSDLLTFSILPDVAKLWNYQERKNVLAKEALEAWIKTGEEDGHQMDVLICPVSISPPQKHNTFIAISPSLWPCMIFNLYNYPSAVIPVTKVDDDLDRMGDVDQWLREKLPKNYEGGTWGQKNCYSFYDSKQMAGLPIGVQIVGKKFSDEKVLEFMKYIDGLIKDSKK</sequence>
<accession>A0A137P6K5</accession>
<dbReference type="InterPro" id="IPR023631">
    <property type="entry name" value="Amidase_dom"/>
</dbReference>
<dbReference type="Pfam" id="PF01425">
    <property type="entry name" value="Amidase"/>
    <property type="match status" value="1"/>
</dbReference>
<feature type="domain" description="Amidase" evidence="4">
    <location>
        <begin position="33"/>
        <end position="534"/>
    </location>
</feature>
<reference evidence="5 6" key="1">
    <citation type="journal article" date="2015" name="Genome Biol. Evol.">
        <title>Phylogenomic analyses indicate that early fungi evolved digesting cell walls of algal ancestors of land plants.</title>
        <authorList>
            <person name="Chang Y."/>
            <person name="Wang S."/>
            <person name="Sekimoto S."/>
            <person name="Aerts A.L."/>
            <person name="Choi C."/>
            <person name="Clum A."/>
            <person name="LaButti K.M."/>
            <person name="Lindquist E.A."/>
            <person name="Yee Ngan C."/>
            <person name="Ohm R.A."/>
            <person name="Salamov A.A."/>
            <person name="Grigoriev I.V."/>
            <person name="Spatafora J.W."/>
            <person name="Berbee M.L."/>
        </authorList>
    </citation>
    <scope>NUCLEOTIDE SEQUENCE [LARGE SCALE GENOMIC DNA]</scope>
    <source>
        <strain evidence="5 6">NRRL 28638</strain>
    </source>
</reference>
<dbReference type="OrthoDB" id="6428749at2759"/>
<dbReference type="GO" id="GO:0016787">
    <property type="term" value="F:hydrolase activity"/>
    <property type="evidence" value="ECO:0007669"/>
    <property type="project" value="UniProtKB-KW"/>
</dbReference>
<feature type="active site" description="Charge relay system" evidence="3">
    <location>
        <position position="166"/>
    </location>
</feature>
<dbReference type="InterPro" id="IPR036928">
    <property type="entry name" value="AS_sf"/>
</dbReference>
<evidence type="ECO:0000256" key="2">
    <source>
        <dbReference type="ARBA" id="ARBA00022801"/>
    </source>
</evidence>
<evidence type="ECO:0000313" key="5">
    <source>
        <dbReference type="EMBL" id="KXN70625.1"/>
    </source>
</evidence>
<name>A0A137P6K5_CONC2</name>
<dbReference type="Gene3D" id="3.90.1300.10">
    <property type="entry name" value="Amidase signature (AS) domain"/>
    <property type="match status" value="1"/>
</dbReference>
<dbReference type="PIRSF" id="PIRSF001221">
    <property type="entry name" value="Amidase_fungi"/>
    <property type="match status" value="1"/>
</dbReference>
<gene>
    <name evidence="5" type="ORF">CONCODRAFT_39231</name>
</gene>